<evidence type="ECO:0000313" key="3">
    <source>
        <dbReference type="Proteomes" id="UP000038010"/>
    </source>
</evidence>
<evidence type="ECO:0008006" key="4">
    <source>
        <dbReference type="Google" id="ProtNLM"/>
    </source>
</evidence>
<name>A0A0N0NM62_9EURO</name>
<protein>
    <recommendedName>
        <fullName evidence="4">F-box domain-containing protein</fullName>
    </recommendedName>
</protein>
<dbReference type="OrthoDB" id="10590718at2759"/>
<evidence type="ECO:0000313" key="2">
    <source>
        <dbReference type="EMBL" id="KPI39839.1"/>
    </source>
</evidence>
<proteinExistence type="predicted"/>
<keyword evidence="3" id="KW-1185">Reference proteome</keyword>
<organism evidence="2 3">
    <name type="scientific">Cyphellophora attinorum</name>
    <dbReference type="NCBI Taxonomy" id="1664694"/>
    <lineage>
        <taxon>Eukaryota</taxon>
        <taxon>Fungi</taxon>
        <taxon>Dikarya</taxon>
        <taxon>Ascomycota</taxon>
        <taxon>Pezizomycotina</taxon>
        <taxon>Eurotiomycetes</taxon>
        <taxon>Chaetothyriomycetidae</taxon>
        <taxon>Chaetothyriales</taxon>
        <taxon>Cyphellophoraceae</taxon>
        <taxon>Cyphellophora</taxon>
    </lineage>
</organism>
<dbReference type="RefSeq" id="XP_017999802.1">
    <property type="nucleotide sequence ID" value="XM_018143384.1"/>
</dbReference>
<feature type="compositionally biased region" description="Basic and acidic residues" evidence="1">
    <location>
        <begin position="91"/>
        <end position="102"/>
    </location>
</feature>
<feature type="compositionally biased region" description="Polar residues" evidence="1">
    <location>
        <begin position="206"/>
        <end position="221"/>
    </location>
</feature>
<feature type="region of interest" description="Disordered" evidence="1">
    <location>
        <begin position="150"/>
        <end position="270"/>
    </location>
</feature>
<feature type="region of interest" description="Disordered" evidence="1">
    <location>
        <begin position="1"/>
        <end position="31"/>
    </location>
</feature>
<feature type="compositionally biased region" description="Gly residues" evidence="1">
    <location>
        <begin position="1"/>
        <end position="12"/>
    </location>
</feature>
<sequence length="546" mass="60784">MSGLQPAGGPGYLTGAPAQPISLKRARRDKPLRKFHIPCLEKRLPLPPKPLHGPGAKNYVPPTVNDFSKHPPGTGKAAKKARRRARKRYAKKEAKARAEEATRQALAAGEMTEEQAADERKRQAKQLYHEVKQANAKAEIERNITYTRSMSKAAKDEVKAANKARAEGEKKGVRDTSHGKQMGLKRKFVDLEDIEEGSVQKESHTAQEVNNANKSDIASTSNKRKRDEEDSVVASGAKKVKTTHDDDSDASSEGSVSMDESEYDPIKDLPNVLSRPDSLLSLPDEVLERVMGHCDPITQTFLGLTHKRLGMLAIEAGAGFPVIRDRYGSDIERHRFMQMLEGFMNPEYIQKPETDSVTEMKEREKLKQRRLCYICRKYLPINGKKCQYWKNCPKKAAMPYSASSVAARRAEVDRRRGTPAAGQQSSLPTLLPALPQLQKEKPVAQTFTWRDEDWTTLSLGLVKSRERLPDVKYICPKCTLTVHTVHLGWPPETPIVRWLEEGNPAGGKMNTGHEPLSAAEFGEVELEEDPDAAALEAEVEEDADGA</sequence>
<feature type="region of interest" description="Disordered" evidence="1">
    <location>
        <begin position="43"/>
        <end position="124"/>
    </location>
</feature>
<gene>
    <name evidence="2" type="ORF">AB675_3341</name>
</gene>
<feature type="compositionally biased region" description="Basic and acidic residues" evidence="1">
    <location>
        <begin position="153"/>
        <end position="178"/>
    </location>
</feature>
<dbReference type="GeneID" id="28735264"/>
<dbReference type="EMBL" id="LFJN01000014">
    <property type="protein sequence ID" value="KPI39839.1"/>
    <property type="molecule type" value="Genomic_DNA"/>
</dbReference>
<accession>A0A0N0NM62</accession>
<comment type="caution">
    <text evidence="2">The sequence shown here is derived from an EMBL/GenBank/DDBJ whole genome shotgun (WGS) entry which is preliminary data.</text>
</comment>
<feature type="compositionally biased region" description="Basic residues" evidence="1">
    <location>
        <begin position="77"/>
        <end position="90"/>
    </location>
</feature>
<reference evidence="2 3" key="1">
    <citation type="submission" date="2015-06" db="EMBL/GenBank/DDBJ databases">
        <title>Draft genome of the ant-associated black yeast Phialophora attae CBS 131958.</title>
        <authorList>
            <person name="Moreno L.F."/>
            <person name="Stielow B.J."/>
            <person name="de Hoog S."/>
            <person name="Vicente V.A."/>
            <person name="Weiss V.A."/>
            <person name="de Vries M."/>
            <person name="Cruz L.M."/>
            <person name="Souza E.M."/>
        </authorList>
    </citation>
    <scope>NUCLEOTIDE SEQUENCE [LARGE SCALE GENOMIC DNA]</scope>
    <source>
        <strain evidence="2 3">CBS 131958</strain>
    </source>
</reference>
<dbReference type="AlphaFoldDB" id="A0A0N0NM62"/>
<dbReference type="VEuPathDB" id="FungiDB:AB675_3341"/>
<dbReference type="Proteomes" id="UP000038010">
    <property type="component" value="Unassembled WGS sequence"/>
</dbReference>
<evidence type="ECO:0000256" key="1">
    <source>
        <dbReference type="SAM" id="MobiDB-lite"/>
    </source>
</evidence>